<evidence type="ECO:0000259" key="2">
    <source>
        <dbReference type="Pfam" id="PF15609"/>
    </source>
</evidence>
<dbReference type="Pfam" id="PF15609">
    <property type="entry name" value="PRTase_2"/>
    <property type="match status" value="1"/>
</dbReference>
<name>A0A2C6CRZ0_9GAMM</name>
<dbReference type="CDD" id="cd06223">
    <property type="entry name" value="PRTases_typeI"/>
    <property type="match status" value="1"/>
</dbReference>
<organism evidence="3 5">
    <name type="scientific">Budvicia aquatica</name>
    <dbReference type="NCBI Taxonomy" id="82979"/>
    <lineage>
        <taxon>Bacteria</taxon>
        <taxon>Pseudomonadati</taxon>
        <taxon>Pseudomonadota</taxon>
        <taxon>Gammaproteobacteria</taxon>
        <taxon>Enterobacterales</taxon>
        <taxon>Budviciaceae</taxon>
        <taxon>Budvicia</taxon>
    </lineage>
</organism>
<sequence length="370" mass="40347">MLKIELSTGVISVCSDGQVDLSSLFDMAERNNPKRSFLFVSKVLGKHIPVTPSAMKASHQTLANKIPDQLPEPVLFIGMAETAVGLAAGVHREYTRSGRKACLVTSTRHPVDGELFCEFKENHSHATDHLIYLPQDPQQREQFLNAKTLVLIDDEATTGNTFFNLYQALSAAGISQLSQVVTATLTNWSDNTLGARLDIPTNEVSLVSGSWSWEPKPDAPVPVMPSVNVTARGLAPMAKQQNWGRLGCEHHQRTLVSHHTPAGGDKVLILGTGEFMWQPFMLGEHLEAAGAEVYLSSTTRSPISIGKAIKCGIAFSDNYGLGIANFMYNIFPDEYQHIILCTETPASFIDPKLCAYLSSGKATLEIAVHD</sequence>
<keyword evidence="3" id="KW-0808">Transferase</keyword>
<dbReference type="EMBL" id="CAADJA010000002">
    <property type="protein sequence ID" value="VFS47742.1"/>
    <property type="molecule type" value="Genomic_DNA"/>
</dbReference>
<dbReference type="STRING" id="1111728.GCA_000427805_00340"/>
<evidence type="ECO:0000313" key="5">
    <source>
        <dbReference type="Proteomes" id="UP000224974"/>
    </source>
</evidence>
<dbReference type="InterPro" id="IPR011214">
    <property type="entry name" value="UCP020967"/>
</dbReference>
<dbReference type="GO" id="GO:0016757">
    <property type="term" value="F:glycosyltransferase activity"/>
    <property type="evidence" value="ECO:0007669"/>
    <property type="project" value="UniProtKB-KW"/>
</dbReference>
<dbReference type="Proteomes" id="UP000224974">
    <property type="component" value="Unassembled WGS sequence"/>
</dbReference>
<dbReference type="RefSeq" id="WP_051323134.1">
    <property type="nucleotide sequence ID" value="NZ_CAADJA010000002.1"/>
</dbReference>
<dbReference type="Gene3D" id="3.40.50.2020">
    <property type="match status" value="1"/>
</dbReference>
<protein>
    <submittedName>
        <fullName evidence="3">Adenine/guanine phosphoribosyltransferase</fullName>
    </submittedName>
    <submittedName>
        <fullName evidence="4">Protein of uncharacterized function (DUF3706)</fullName>
    </submittedName>
</protein>
<dbReference type="InterPro" id="IPR022537">
    <property type="entry name" value="TRSP_dom"/>
</dbReference>
<dbReference type="PIRSF" id="PIRSF020967">
    <property type="entry name" value="UCP020967"/>
    <property type="match status" value="1"/>
</dbReference>
<dbReference type="InterPro" id="IPR041688">
    <property type="entry name" value="PRTase_2"/>
</dbReference>
<gene>
    <name evidence="3" type="ORF">CRN84_09015</name>
    <name evidence="4" type="ORF">NCTC12282_02681</name>
</gene>
<dbReference type="SUPFAM" id="SSF53271">
    <property type="entry name" value="PRTase-like"/>
    <property type="match status" value="1"/>
</dbReference>
<dbReference type="OrthoDB" id="56827at2"/>
<reference evidence="4 6" key="3">
    <citation type="submission" date="2019-03" db="EMBL/GenBank/DDBJ databases">
        <authorList>
            <consortium name="Pathogen Informatics"/>
        </authorList>
    </citation>
    <scope>NUCLEOTIDE SEQUENCE [LARGE SCALE GENOMIC DNA]</scope>
    <source>
        <strain evidence="4 6">NCTC12282</strain>
    </source>
</reference>
<feature type="domain" description="Orotate phosphoribosyltransferase-like" evidence="2">
    <location>
        <begin position="24"/>
        <end position="209"/>
    </location>
</feature>
<dbReference type="Pfam" id="PF12500">
    <property type="entry name" value="TRSP"/>
    <property type="match status" value="1"/>
</dbReference>
<reference evidence="3" key="2">
    <citation type="submission" date="2017-09" db="EMBL/GenBank/DDBJ databases">
        <title>FDA dAtabase for Regulatory Grade micrObial Sequences (FDA-ARGOS): Supporting development and validation of Infectious Disease Dx tests.</title>
        <authorList>
            <person name="Minogue T."/>
            <person name="Wolcott M."/>
            <person name="Wasieloski L."/>
            <person name="Aguilar W."/>
            <person name="Moore D."/>
            <person name="Tallon L.J."/>
            <person name="Sadzewicz L."/>
            <person name="Ott S."/>
            <person name="Zhao X."/>
            <person name="Nagaraj S."/>
            <person name="Vavikolanu K."/>
            <person name="Aluvathingal J."/>
            <person name="Nadendla S."/>
            <person name="Sichtig H."/>
        </authorList>
    </citation>
    <scope>NUCLEOTIDE SEQUENCE</scope>
    <source>
        <strain evidence="3">FDAARGOS_387</strain>
    </source>
</reference>
<keyword evidence="5" id="KW-1185">Reference proteome</keyword>
<feature type="domain" description="TRSP" evidence="1">
    <location>
        <begin position="263"/>
        <end position="347"/>
    </location>
</feature>
<keyword evidence="3" id="KW-0328">Glycosyltransferase</keyword>
<evidence type="ECO:0000259" key="1">
    <source>
        <dbReference type="Pfam" id="PF12500"/>
    </source>
</evidence>
<dbReference type="InterPro" id="IPR000836">
    <property type="entry name" value="PRTase_dom"/>
</dbReference>
<dbReference type="InterPro" id="IPR029057">
    <property type="entry name" value="PRTase-like"/>
</dbReference>
<reference evidence="5" key="1">
    <citation type="submission" date="2017-09" db="EMBL/GenBank/DDBJ databases">
        <title>FDA dAtabase for Regulatory Grade micrObial Sequences (FDA-ARGOS): Supporting development and validation of Infectious Disease Dx tests.</title>
        <authorList>
            <person name="Minogue T."/>
            <person name="Wolcott M."/>
            <person name="Wasieloski L."/>
            <person name="Aguilar W."/>
            <person name="Moore D."/>
            <person name="Tallon L."/>
            <person name="Sadzewicz L."/>
            <person name="Ott S."/>
            <person name="Zhao X."/>
            <person name="Nagaraj S."/>
            <person name="Vavikolanu K."/>
            <person name="Aluvathingal J."/>
            <person name="Nadendla S."/>
            <person name="Sichtig H."/>
        </authorList>
    </citation>
    <scope>NUCLEOTIDE SEQUENCE [LARGE SCALE GENOMIC DNA]</scope>
    <source>
        <strain evidence="5">FDAARGOS_387</strain>
    </source>
</reference>
<evidence type="ECO:0000313" key="3">
    <source>
        <dbReference type="EMBL" id="PHI29459.1"/>
    </source>
</evidence>
<evidence type="ECO:0000313" key="4">
    <source>
        <dbReference type="EMBL" id="VFS47742.1"/>
    </source>
</evidence>
<accession>A0A2C6CRZ0</accession>
<proteinExistence type="predicted"/>
<dbReference type="Proteomes" id="UP000373449">
    <property type="component" value="Unassembled WGS sequence"/>
</dbReference>
<dbReference type="AlphaFoldDB" id="A0A2C6CRZ0"/>
<dbReference type="EMBL" id="PDDX01000001">
    <property type="protein sequence ID" value="PHI29459.1"/>
    <property type="molecule type" value="Genomic_DNA"/>
</dbReference>
<evidence type="ECO:0000313" key="6">
    <source>
        <dbReference type="Proteomes" id="UP000373449"/>
    </source>
</evidence>